<dbReference type="AlphaFoldDB" id="A0A433SG59"/>
<gene>
    <name evidence="5" type="primary">dppA_1</name>
    <name evidence="5" type="ORF">CUZ56_00178</name>
</gene>
<dbReference type="Gene3D" id="3.40.190.10">
    <property type="entry name" value="Periplasmic binding protein-like II"/>
    <property type="match status" value="1"/>
</dbReference>
<dbReference type="GO" id="GO:0030288">
    <property type="term" value="C:outer membrane-bounded periplasmic space"/>
    <property type="evidence" value="ECO:0007669"/>
    <property type="project" value="UniProtKB-ARBA"/>
</dbReference>
<dbReference type="CDD" id="cd08494">
    <property type="entry name" value="PBP2_NikA_DppA_OppA_like_6"/>
    <property type="match status" value="1"/>
</dbReference>
<dbReference type="OrthoDB" id="9801799at2"/>
<dbReference type="GO" id="GO:0043190">
    <property type="term" value="C:ATP-binding cassette (ABC) transporter complex"/>
    <property type="evidence" value="ECO:0007669"/>
    <property type="project" value="InterPro"/>
</dbReference>
<organism evidence="5 6">
    <name type="scientific">Saezia sanguinis</name>
    <dbReference type="NCBI Taxonomy" id="1965230"/>
    <lineage>
        <taxon>Bacteria</taxon>
        <taxon>Pseudomonadati</taxon>
        <taxon>Pseudomonadota</taxon>
        <taxon>Betaproteobacteria</taxon>
        <taxon>Burkholderiales</taxon>
        <taxon>Saeziaceae</taxon>
        <taxon>Saezia</taxon>
    </lineage>
</organism>
<feature type="domain" description="Solute-binding protein family 5" evidence="4">
    <location>
        <begin position="74"/>
        <end position="413"/>
    </location>
</feature>
<dbReference type="Gene3D" id="3.10.105.10">
    <property type="entry name" value="Dipeptide-binding Protein, Domain 3"/>
    <property type="match status" value="1"/>
</dbReference>
<protein>
    <submittedName>
        <fullName evidence="5">Periplasmic dipeptide transport protein</fullName>
    </submittedName>
</protein>
<dbReference type="InterPro" id="IPR039424">
    <property type="entry name" value="SBP_5"/>
</dbReference>
<dbReference type="InterPro" id="IPR030678">
    <property type="entry name" value="Peptide/Ni-bd"/>
</dbReference>
<dbReference type="PROSITE" id="PS51318">
    <property type="entry name" value="TAT"/>
    <property type="match status" value="1"/>
</dbReference>
<dbReference type="InterPro" id="IPR000914">
    <property type="entry name" value="SBP_5_dom"/>
</dbReference>
<feature type="signal peptide" evidence="3">
    <location>
        <begin position="1"/>
        <end position="26"/>
    </location>
</feature>
<dbReference type="Proteomes" id="UP000286947">
    <property type="component" value="Unassembled WGS sequence"/>
</dbReference>
<comment type="caution">
    <text evidence="5">The sequence shown here is derived from an EMBL/GenBank/DDBJ whole genome shotgun (WGS) entry which is preliminary data.</text>
</comment>
<dbReference type="InterPro" id="IPR006311">
    <property type="entry name" value="TAT_signal"/>
</dbReference>
<dbReference type="PANTHER" id="PTHR30290:SF38">
    <property type="entry name" value="D,D-DIPEPTIDE-BINDING PERIPLASMIC PROTEIN DDPA-RELATED"/>
    <property type="match status" value="1"/>
</dbReference>
<evidence type="ECO:0000256" key="2">
    <source>
        <dbReference type="ARBA" id="ARBA00022729"/>
    </source>
</evidence>
<keyword evidence="6" id="KW-1185">Reference proteome</keyword>
<evidence type="ECO:0000313" key="5">
    <source>
        <dbReference type="EMBL" id="RUS67702.1"/>
    </source>
</evidence>
<dbReference type="Pfam" id="PF00496">
    <property type="entry name" value="SBP_bac_5"/>
    <property type="match status" value="1"/>
</dbReference>
<evidence type="ECO:0000313" key="6">
    <source>
        <dbReference type="Proteomes" id="UP000286947"/>
    </source>
</evidence>
<dbReference type="Gene3D" id="3.90.76.10">
    <property type="entry name" value="Dipeptide-binding Protein, Domain 1"/>
    <property type="match status" value="1"/>
</dbReference>
<accession>A0A433SG59</accession>
<dbReference type="GO" id="GO:1904680">
    <property type="term" value="F:peptide transmembrane transporter activity"/>
    <property type="evidence" value="ECO:0007669"/>
    <property type="project" value="TreeGrafter"/>
</dbReference>
<dbReference type="GO" id="GO:0015833">
    <property type="term" value="P:peptide transport"/>
    <property type="evidence" value="ECO:0007669"/>
    <property type="project" value="TreeGrafter"/>
</dbReference>
<proteinExistence type="inferred from homology"/>
<dbReference type="PIRSF" id="PIRSF002741">
    <property type="entry name" value="MppA"/>
    <property type="match status" value="1"/>
</dbReference>
<evidence type="ECO:0000256" key="3">
    <source>
        <dbReference type="SAM" id="SignalP"/>
    </source>
</evidence>
<sequence precursor="true">MSLRRRSLLLSTGALAVAGISPLVQAQSPRGLRLGITLEPPGLDPTASASSSIAEIALYNVYETLTKIQPDGSVTPLLAESWEVSDDVRAFTFRLRPGVTFHNGAAFDAKTVQFSLQRAGAQDSTNKDRQIFANIQQIVPVDAHTVRLELKNADSDLLFKLGMATAIMVETGSVAQNRTQPVGTGPYQLESWRKGATLTLRKWAGYRQANQISIERATFQFISDAAAQAAALLAGDVDVFARAAVARSLSAFKQQPARFQVLVSNSRAKTILAINNRQKPLDDVRVRRAITAAIDRKAIIEAAADGYGVPIGSHYVPGMPGYIDATTTVPYDVAAAKQLLAQAGVTTPLSLRLILPPAPYARQGGELVAAMLSQVGIQARIQNVEWAQWLSGVYTNRDYDLSIISHVEPLDLDNYTKPGYYWGYQSDAFNALYTRIQQTVDGPVRNQLLAQAQQMLADDAVNVWLYQPQWLTVANSRIRGLWADMPIFVNDLSSISWASS</sequence>
<keyword evidence="2 3" id="KW-0732">Signal</keyword>
<reference evidence="5 6" key="1">
    <citation type="submission" date="2018-01" db="EMBL/GenBank/DDBJ databases">
        <title>Saezia sanguinis gen. nov., sp. nov., in the order Burkholderiales isolated from human blood.</title>
        <authorList>
            <person name="Medina-Pascual M.J."/>
            <person name="Valdezate S."/>
            <person name="Monzon S."/>
            <person name="Cuesta I."/>
            <person name="Carrasco G."/>
            <person name="Villalon P."/>
            <person name="Saez-Nieto J.A."/>
        </authorList>
    </citation>
    <scope>NUCLEOTIDE SEQUENCE [LARGE SCALE GENOMIC DNA]</scope>
    <source>
        <strain evidence="5 6">CNM695-12</strain>
    </source>
</reference>
<comment type="similarity">
    <text evidence="1">Belongs to the bacterial solute-binding protein 5 family.</text>
</comment>
<evidence type="ECO:0000256" key="1">
    <source>
        <dbReference type="ARBA" id="ARBA00005695"/>
    </source>
</evidence>
<name>A0A433SG59_9BURK</name>
<evidence type="ECO:0000259" key="4">
    <source>
        <dbReference type="Pfam" id="PF00496"/>
    </source>
</evidence>
<dbReference type="PANTHER" id="PTHR30290">
    <property type="entry name" value="PERIPLASMIC BINDING COMPONENT OF ABC TRANSPORTER"/>
    <property type="match status" value="1"/>
</dbReference>
<dbReference type="SUPFAM" id="SSF53850">
    <property type="entry name" value="Periplasmic binding protein-like II"/>
    <property type="match status" value="1"/>
</dbReference>
<dbReference type="RefSeq" id="WP_126977300.1">
    <property type="nucleotide sequence ID" value="NZ_PQSP01000001.1"/>
</dbReference>
<dbReference type="EMBL" id="PQSP01000001">
    <property type="protein sequence ID" value="RUS67702.1"/>
    <property type="molecule type" value="Genomic_DNA"/>
</dbReference>
<feature type="chain" id="PRO_5019170980" evidence="3">
    <location>
        <begin position="27"/>
        <end position="500"/>
    </location>
</feature>